<sequence length="181" mass="20901">MKPYNILLRTATPADTHLLQYWDSQPHTVASDPNGFSNWEEDLAYKPAWREQLIAELNGRPIGFIQIIDPALEETHYWGDAPENLRAIDIWIGEAADLGKGYGTVMMKLALERCFQPEAVTAVVIDPLATNTKAIRFYERLGFRFVEYRQFDEDYCAVYELLRVDWEILKMPNDINTGKSR</sequence>
<dbReference type="Pfam" id="PF13523">
    <property type="entry name" value="Acetyltransf_8"/>
    <property type="match status" value="1"/>
</dbReference>
<dbReference type="OrthoDB" id="961272at2"/>
<dbReference type="SUPFAM" id="SSF55729">
    <property type="entry name" value="Acyl-CoA N-acyltransferases (Nat)"/>
    <property type="match status" value="1"/>
</dbReference>
<evidence type="ECO:0000259" key="2">
    <source>
        <dbReference type="PROSITE" id="PS51186"/>
    </source>
</evidence>
<keyword evidence="4" id="KW-1185">Reference proteome</keyword>
<dbReference type="AlphaFoldDB" id="A0A3B7MHU5"/>
<gene>
    <name evidence="3" type="ORF">D3H65_08185</name>
</gene>
<feature type="domain" description="N-acetyltransferase" evidence="2">
    <location>
        <begin position="6"/>
        <end position="165"/>
    </location>
</feature>
<evidence type="ECO:0000313" key="3">
    <source>
        <dbReference type="EMBL" id="AXY73962.1"/>
    </source>
</evidence>
<dbReference type="InterPro" id="IPR000182">
    <property type="entry name" value="GNAT_dom"/>
</dbReference>
<evidence type="ECO:0000313" key="4">
    <source>
        <dbReference type="Proteomes" id="UP000263900"/>
    </source>
</evidence>
<dbReference type="PROSITE" id="PS51186">
    <property type="entry name" value="GNAT"/>
    <property type="match status" value="1"/>
</dbReference>
<evidence type="ECO:0000256" key="1">
    <source>
        <dbReference type="ARBA" id="ARBA00023251"/>
    </source>
</evidence>
<proteinExistence type="predicted"/>
<keyword evidence="3" id="KW-0808">Transferase</keyword>
<keyword evidence="1" id="KW-0046">Antibiotic resistance</keyword>
<name>A0A3B7MHU5_9BACT</name>
<dbReference type="Proteomes" id="UP000263900">
    <property type="component" value="Chromosome"/>
</dbReference>
<dbReference type="EMBL" id="CP032157">
    <property type="protein sequence ID" value="AXY73962.1"/>
    <property type="molecule type" value="Genomic_DNA"/>
</dbReference>
<dbReference type="CDD" id="cd04301">
    <property type="entry name" value="NAT_SF"/>
    <property type="match status" value="1"/>
</dbReference>
<accession>A0A3B7MHU5</accession>
<dbReference type="GO" id="GO:0016410">
    <property type="term" value="F:N-acyltransferase activity"/>
    <property type="evidence" value="ECO:0007669"/>
    <property type="project" value="TreeGrafter"/>
</dbReference>
<protein>
    <submittedName>
        <fullName evidence="3">N-acetyltransferase</fullName>
    </submittedName>
</protein>
<dbReference type="GO" id="GO:0046677">
    <property type="term" value="P:response to antibiotic"/>
    <property type="evidence" value="ECO:0007669"/>
    <property type="project" value="UniProtKB-KW"/>
</dbReference>
<organism evidence="3 4">
    <name type="scientific">Paraflavitalea soli</name>
    <dbReference type="NCBI Taxonomy" id="2315862"/>
    <lineage>
        <taxon>Bacteria</taxon>
        <taxon>Pseudomonadati</taxon>
        <taxon>Bacteroidota</taxon>
        <taxon>Chitinophagia</taxon>
        <taxon>Chitinophagales</taxon>
        <taxon>Chitinophagaceae</taxon>
        <taxon>Paraflavitalea</taxon>
    </lineage>
</organism>
<dbReference type="PANTHER" id="PTHR31438">
    <property type="entry name" value="LYSINE N-ACYLTRANSFERASE C17G9.06C-RELATED"/>
    <property type="match status" value="1"/>
</dbReference>
<dbReference type="KEGG" id="pseg:D3H65_08185"/>
<dbReference type="PANTHER" id="PTHR31438:SF1">
    <property type="entry name" value="LYSINE N-ACYLTRANSFERASE C17G9.06C-RELATED"/>
    <property type="match status" value="1"/>
</dbReference>
<dbReference type="InterPro" id="IPR016181">
    <property type="entry name" value="Acyl_CoA_acyltransferase"/>
</dbReference>
<reference evidence="3 4" key="1">
    <citation type="submission" date="2018-09" db="EMBL/GenBank/DDBJ databases">
        <title>Genome sequencing of strain 6GH32-13.</title>
        <authorList>
            <person name="Weon H.-Y."/>
            <person name="Heo J."/>
            <person name="Kwon S.-W."/>
        </authorList>
    </citation>
    <scope>NUCLEOTIDE SEQUENCE [LARGE SCALE GENOMIC DNA]</scope>
    <source>
        <strain evidence="3 4">5GH32-13</strain>
    </source>
</reference>
<dbReference type="Gene3D" id="3.40.630.30">
    <property type="match status" value="1"/>
</dbReference>
<dbReference type="RefSeq" id="WP_119049849.1">
    <property type="nucleotide sequence ID" value="NZ_CP032157.1"/>
</dbReference>